<dbReference type="InterPro" id="IPR011765">
    <property type="entry name" value="Pept_M16_N"/>
</dbReference>
<name>A0A5D2AEK9_GOSDA</name>
<dbReference type="PANTHER" id="PTHR43690">
    <property type="entry name" value="NARDILYSIN"/>
    <property type="match status" value="1"/>
</dbReference>
<dbReference type="GO" id="GO:0004222">
    <property type="term" value="F:metalloendopeptidase activity"/>
    <property type="evidence" value="ECO:0007669"/>
    <property type="project" value="TreeGrafter"/>
</dbReference>
<reference evidence="8 9" key="1">
    <citation type="submission" date="2019-06" db="EMBL/GenBank/DDBJ databases">
        <title>WGS assembly of Gossypium darwinii.</title>
        <authorList>
            <person name="Chen Z.J."/>
            <person name="Sreedasyam A."/>
            <person name="Ando A."/>
            <person name="Song Q."/>
            <person name="De L."/>
            <person name="Hulse-Kemp A."/>
            <person name="Ding M."/>
            <person name="Ye W."/>
            <person name="Kirkbride R."/>
            <person name="Jenkins J."/>
            <person name="Plott C."/>
            <person name="Lovell J."/>
            <person name="Lin Y.-M."/>
            <person name="Vaughn R."/>
            <person name="Liu B."/>
            <person name="Li W."/>
            <person name="Simpson S."/>
            <person name="Scheffler B."/>
            <person name="Saski C."/>
            <person name="Grover C."/>
            <person name="Hu G."/>
            <person name="Conover J."/>
            <person name="Carlson J."/>
            <person name="Shu S."/>
            <person name="Boston L."/>
            <person name="Williams M."/>
            <person name="Peterson D."/>
            <person name="Mcgee K."/>
            <person name="Jones D."/>
            <person name="Wendel J."/>
            <person name="Stelly D."/>
            <person name="Grimwood J."/>
            <person name="Schmutz J."/>
        </authorList>
    </citation>
    <scope>NUCLEOTIDE SEQUENCE [LARGE SCALE GENOMIC DNA]</scope>
    <source>
        <strain evidence="8">1808015.09</strain>
    </source>
</reference>
<sequence>MAIGREDVEILKPRIDKREYRRIVLRNSLQVLLISDLDTDKCAASMNVGVGSFCDPDGLEGLAHFFSNTNAFTASEMTNYFFDVNTGCFEEALDRFAQFFIKPLMSADATMREIKAVDFENQKNQHYSLSMNSQRNKSLTNMIDSSKW</sequence>
<evidence type="ECO:0000256" key="2">
    <source>
        <dbReference type="ARBA" id="ARBA00022670"/>
    </source>
</evidence>
<keyword evidence="9" id="KW-1185">Reference proteome</keyword>
<organism evidence="8 9">
    <name type="scientific">Gossypium darwinii</name>
    <name type="common">Darwin's cotton</name>
    <name type="synonym">Gossypium barbadense var. darwinii</name>
    <dbReference type="NCBI Taxonomy" id="34276"/>
    <lineage>
        <taxon>Eukaryota</taxon>
        <taxon>Viridiplantae</taxon>
        <taxon>Streptophyta</taxon>
        <taxon>Embryophyta</taxon>
        <taxon>Tracheophyta</taxon>
        <taxon>Spermatophyta</taxon>
        <taxon>Magnoliopsida</taxon>
        <taxon>eudicotyledons</taxon>
        <taxon>Gunneridae</taxon>
        <taxon>Pentapetalae</taxon>
        <taxon>rosids</taxon>
        <taxon>malvids</taxon>
        <taxon>Malvales</taxon>
        <taxon>Malvaceae</taxon>
        <taxon>Malvoideae</taxon>
        <taxon>Gossypium</taxon>
    </lineage>
</organism>
<dbReference type="Proteomes" id="UP000323506">
    <property type="component" value="Chromosome D12"/>
</dbReference>
<dbReference type="EMBL" id="CM017712">
    <property type="protein sequence ID" value="TYG42710.1"/>
    <property type="molecule type" value="Genomic_DNA"/>
</dbReference>
<keyword evidence="4" id="KW-0378">Hydrolase</keyword>
<evidence type="ECO:0000313" key="9">
    <source>
        <dbReference type="Proteomes" id="UP000323506"/>
    </source>
</evidence>
<accession>A0A5D2AEK9</accession>
<feature type="domain" description="Peptidase M16 N-terminal" evidence="7">
    <location>
        <begin position="68"/>
        <end position="141"/>
    </location>
</feature>
<dbReference type="InterPro" id="IPR050626">
    <property type="entry name" value="Peptidase_M16"/>
</dbReference>
<dbReference type="Pfam" id="PF00675">
    <property type="entry name" value="Peptidase_M16"/>
    <property type="match status" value="1"/>
</dbReference>
<evidence type="ECO:0000313" key="8">
    <source>
        <dbReference type="EMBL" id="TYG42710.1"/>
    </source>
</evidence>
<dbReference type="AlphaFoldDB" id="A0A5D2AEK9"/>
<evidence type="ECO:0000256" key="6">
    <source>
        <dbReference type="ARBA" id="ARBA00023049"/>
    </source>
</evidence>
<evidence type="ECO:0000256" key="3">
    <source>
        <dbReference type="ARBA" id="ARBA00022723"/>
    </source>
</evidence>
<dbReference type="GO" id="GO:0046872">
    <property type="term" value="F:metal ion binding"/>
    <property type="evidence" value="ECO:0007669"/>
    <property type="project" value="UniProtKB-KW"/>
</dbReference>
<proteinExistence type="inferred from homology"/>
<keyword evidence="5" id="KW-0862">Zinc</keyword>
<protein>
    <recommendedName>
        <fullName evidence="7">Peptidase M16 N-terminal domain-containing protein</fullName>
    </recommendedName>
</protein>
<dbReference type="InterPro" id="IPR011249">
    <property type="entry name" value="Metalloenz_LuxS/M16"/>
</dbReference>
<gene>
    <name evidence="8" type="ORF">ES288_D12G279100v1</name>
</gene>
<evidence type="ECO:0000256" key="1">
    <source>
        <dbReference type="ARBA" id="ARBA00007261"/>
    </source>
</evidence>
<evidence type="ECO:0000256" key="4">
    <source>
        <dbReference type="ARBA" id="ARBA00022801"/>
    </source>
</evidence>
<dbReference type="Gene3D" id="3.30.830.10">
    <property type="entry name" value="Metalloenzyme, LuxS/M16 peptidase-like"/>
    <property type="match status" value="2"/>
</dbReference>
<keyword evidence="6" id="KW-0482">Metalloprotease</keyword>
<dbReference type="GO" id="GO:0005739">
    <property type="term" value="C:mitochondrion"/>
    <property type="evidence" value="ECO:0007669"/>
    <property type="project" value="TreeGrafter"/>
</dbReference>
<evidence type="ECO:0000259" key="7">
    <source>
        <dbReference type="Pfam" id="PF00675"/>
    </source>
</evidence>
<dbReference type="GO" id="GO:0005829">
    <property type="term" value="C:cytosol"/>
    <property type="evidence" value="ECO:0007669"/>
    <property type="project" value="TreeGrafter"/>
</dbReference>
<keyword evidence="3" id="KW-0479">Metal-binding</keyword>
<dbReference type="GO" id="GO:0051603">
    <property type="term" value="P:proteolysis involved in protein catabolic process"/>
    <property type="evidence" value="ECO:0007669"/>
    <property type="project" value="TreeGrafter"/>
</dbReference>
<dbReference type="GO" id="GO:0043171">
    <property type="term" value="P:peptide catabolic process"/>
    <property type="evidence" value="ECO:0007669"/>
    <property type="project" value="TreeGrafter"/>
</dbReference>
<dbReference type="PANTHER" id="PTHR43690:SF18">
    <property type="entry name" value="INSULIN-DEGRADING ENZYME-RELATED"/>
    <property type="match status" value="1"/>
</dbReference>
<comment type="similarity">
    <text evidence="1">Belongs to the peptidase M16 family.</text>
</comment>
<dbReference type="SUPFAM" id="SSF63411">
    <property type="entry name" value="LuxS/MPP-like metallohydrolase"/>
    <property type="match status" value="1"/>
</dbReference>
<evidence type="ECO:0000256" key="5">
    <source>
        <dbReference type="ARBA" id="ARBA00022833"/>
    </source>
</evidence>
<keyword evidence="2" id="KW-0645">Protease</keyword>